<protein>
    <recommendedName>
        <fullName evidence="3">Glutamyl-tRNA synthetase</fullName>
    </recommendedName>
</protein>
<organism evidence="1 2">
    <name type="scientific">Protomyces lactucae-debilis</name>
    <dbReference type="NCBI Taxonomy" id="2754530"/>
    <lineage>
        <taxon>Eukaryota</taxon>
        <taxon>Fungi</taxon>
        <taxon>Dikarya</taxon>
        <taxon>Ascomycota</taxon>
        <taxon>Taphrinomycotina</taxon>
        <taxon>Taphrinomycetes</taxon>
        <taxon>Taphrinales</taxon>
        <taxon>Protomycetaceae</taxon>
        <taxon>Protomyces</taxon>
    </lineage>
</organism>
<dbReference type="Proteomes" id="UP000193685">
    <property type="component" value="Unassembled WGS sequence"/>
</dbReference>
<evidence type="ECO:0008006" key="3">
    <source>
        <dbReference type="Google" id="ProtNLM"/>
    </source>
</evidence>
<proteinExistence type="predicted"/>
<dbReference type="STRING" id="56484.A0A1Y2F0B7"/>
<dbReference type="PANTHER" id="PTHR41729">
    <property type="entry name" value="GLUTAMYL-TRNA SYNTHETASE"/>
    <property type="match status" value="1"/>
</dbReference>
<accession>A0A1Y2F0B7</accession>
<dbReference type="RefSeq" id="XP_040722910.1">
    <property type="nucleotide sequence ID" value="XM_040871542.1"/>
</dbReference>
<dbReference type="OMA" id="YAQKMTK"/>
<dbReference type="PANTHER" id="PTHR41729:SF1">
    <property type="entry name" value="GLUTAMYL-TRNA SYNTHETASE"/>
    <property type="match status" value="1"/>
</dbReference>
<keyword evidence="2" id="KW-1185">Reference proteome</keyword>
<comment type="caution">
    <text evidence="1">The sequence shown here is derived from an EMBL/GenBank/DDBJ whole genome shotgun (WGS) entry which is preliminary data.</text>
</comment>
<gene>
    <name evidence="1" type="ORF">BCR37DRAFT_394926</name>
</gene>
<dbReference type="Pfam" id="PF13875">
    <property type="entry name" value="DUF4202"/>
    <property type="match status" value="1"/>
</dbReference>
<evidence type="ECO:0000313" key="1">
    <source>
        <dbReference type="EMBL" id="ORY77289.1"/>
    </source>
</evidence>
<evidence type="ECO:0000313" key="2">
    <source>
        <dbReference type="Proteomes" id="UP000193685"/>
    </source>
</evidence>
<dbReference type="AlphaFoldDB" id="A0A1Y2F0B7"/>
<dbReference type="InterPro" id="IPR025255">
    <property type="entry name" value="DUF4202"/>
</dbReference>
<dbReference type="GeneID" id="63788141"/>
<dbReference type="OrthoDB" id="417697at2759"/>
<name>A0A1Y2F0B7_PROLT</name>
<dbReference type="EMBL" id="MCFI01000020">
    <property type="protein sequence ID" value="ORY77289.1"/>
    <property type="molecule type" value="Genomic_DNA"/>
</dbReference>
<reference evidence="1 2" key="1">
    <citation type="submission" date="2016-07" db="EMBL/GenBank/DDBJ databases">
        <title>Pervasive Adenine N6-methylation of Active Genes in Fungi.</title>
        <authorList>
            <consortium name="DOE Joint Genome Institute"/>
            <person name="Mondo S.J."/>
            <person name="Dannebaum R.O."/>
            <person name="Kuo R.C."/>
            <person name="Labutti K."/>
            <person name="Haridas S."/>
            <person name="Kuo A."/>
            <person name="Salamov A."/>
            <person name="Ahrendt S.R."/>
            <person name="Lipzen A."/>
            <person name="Sullivan W."/>
            <person name="Andreopoulos W.B."/>
            <person name="Clum A."/>
            <person name="Lindquist E."/>
            <person name="Daum C."/>
            <person name="Ramamoorthy G.K."/>
            <person name="Gryganskyi A."/>
            <person name="Culley D."/>
            <person name="Magnuson J.K."/>
            <person name="James T.Y."/>
            <person name="O'Malley M.A."/>
            <person name="Stajich J.E."/>
            <person name="Spatafora J.W."/>
            <person name="Visel A."/>
            <person name="Grigoriev I.V."/>
        </authorList>
    </citation>
    <scope>NUCLEOTIDE SEQUENCE [LARGE SCALE GENOMIC DNA]</scope>
    <source>
        <strain evidence="1 2">12-1054</strain>
    </source>
</reference>
<sequence length="189" mass="21102">MSFEAAMKAIDAGHCLDPTLVHGRPYELVYAEKCTSWLEKRCPEAGELLKLAVRSQHFRRFEVPRSSYPKTKAGYLAWRTFLKKRQGDMAAAICVEAGYSEEEGARVGSMIRKDNYKTDGETQVLEDVACLVFLESEFGAFSREHEESKVVRIVQKTWGKMSREGHALALGMEMDDACAAVVNSALSSP</sequence>